<name>A0A1J0GKN3_9CLOT</name>
<protein>
    <recommendedName>
        <fullName evidence="3">DUF3791 domain-containing protein</fullName>
    </recommendedName>
</protein>
<evidence type="ECO:0000313" key="1">
    <source>
        <dbReference type="EMBL" id="APC41924.1"/>
    </source>
</evidence>
<dbReference type="Proteomes" id="UP000182569">
    <property type="component" value="Chromosome"/>
</dbReference>
<gene>
    <name evidence="1" type="ORF">A7L45_18570</name>
</gene>
<keyword evidence="2" id="KW-1185">Reference proteome</keyword>
<dbReference type="AlphaFoldDB" id="A0A1J0GKN3"/>
<evidence type="ECO:0000313" key="2">
    <source>
        <dbReference type="Proteomes" id="UP000182569"/>
    </source>
</evidence>
<dbReference type="OrthoDB" id="1080189at2"/>
<dbReference type="RefSeq" id="WP_071614217.1">
    <property type="nucleotide sequence ID" value="NZ_CP015756.1"/>
</dbReference>
<dbReference type="STRING" id="1552.A7L45_18570"/>
<sequence>MEANKILLQSLYKKIILEFSIRTGKDLEESMNYFYTSQIYELISEGVSDLHCRGAKYLAEELMLEEGFIEHKGFLK</sequence>
<accession>A0A1J0GKN3</accession>
<evidence type="ECO:0008006" key="3">
    <source>
        <dbReference type="Google" id="ProtNLM"/>
    </source>
</evidence>
<proteinExistence type="predicted"/>
<dbReference type="EMBL" id="CP015756">
    <property type="protein sequence ID" value="APC41924.1"/>
    <property type="molecule type" value="Genomic_DNA"/>
</dbReference>
<organism evidence="1 2">
    <name type="scientific">Clostridium estertheticum subsp. estertheticum</name>
    <dbReference type="NCBI Taxonomy" id="1552"/>
    <lineage>
        <taxon>Bacteria</taxon>
        <taxon>Bacillati</taxon>
        <taxon>Bacillota</taxon>
        <taxon>Clostridia</taxon>
        <taxon>Eubacteriales</taxon>
        <taxon>Clostridiaceae</taxon>
        <taxon>Clostridium</taxon>
    </lineage>
</organism>
<dbReference type="KEGG" id="ceu:A7L45_18570"/>
<reference evidence="2" key="1">
    <citation type="journal article" date="2016" name="Front. Microbiol.">
        <title>Complete Genome Sequence of Clostridium estertheticum DSM 8809, a Microbe Identified in Spoiled Vacuum Packed Beef.</title>
        <authorList>
            <person name="Yu Z."/>
            <person name="Gunn L."/>
            <person name="Brennan E."/>
            <person name="Reid R."/>
            <person name="Wall P.G."/>
            <person name="Gaora O.P."/>
            <person name="Hurley D."/>
            <person name="Bolton D."/>
            <person name="Fanning S."/>
        </authorList>
    </citation>
    <scope>NUCLEOTIDE SEQUENCE [LARGE SCALE GENOMIC DNA]</scope>
    <source>
        <strain evidence="2">DSM 8809</strain>
    </source>
</reference>